<name>A0A225DU19_9BACT</name>
<gene>
    <name evidence="1" type="ORF">FRUB_04116</name>
</gene>
<comment type="caution">
    <text evidence="1">The sequence shown here is derived from an EMBL/GenBank/DDBJ whole genome shotgun (WGS) entry which is preliminary data.</text>
</comment>
<evidence type="ECO:0000313" key="1">
    <source>
        <dbReference type="EMBL" id="OWK42038.1"/>
    </source>
</evidence>
<dbReference type="AlphaFoldDB" id="A0A225DU19"/>
<reference evidence="2" key="1">
    <citation type="submission" date="2017-06" db="EMBL/GenBank/DDBJ databases">
        <title>Genome analysis of Fimbriiglobus ruber SP5, the first member of the order Planctomycetales with confirmed chitinolytic capability.</title>
        <authorList>
            <person name="Ravin N.V."/>
            <person name="Rakitin A.L."/>
            <person name="Ivanova A.A."/>
            <person name="Beletsky A.V."/>
            <person name="Kulichevskaya I.S."/>
            <person name="Mardanov A.V."/>
            <person name="Dedysh S.N."/>
        </authorList>
    </citation>
    <scope>NUCLEOTIDE SEQUENCE [LARGE SCALE GENOMIC DNA]</scope>
    <source>
        <strain evidence="2">SP5</strain>
    </source>
</reference>
<dbReference type="EMBL" id="NIDE01000005">
    <property type="protein sequence ID" value="OWK42038.1"/>
    <property type="molecule type" value="Genomic_DNA"/>
</dbReference>
<sequence length="73" mass="8535">MQVSRKSLKELKNEAKERGYGVRKWAELAGLPWQIVYRRIGNEEALRISEYERLVSAIEKMKGMGDESHRQEA</sequence>
<dbReference type="RefSeq" id="WP_088255254.1">
    <property type="nucleotide sequence ID" value="NZ_NIDE01000005.1"/>
</dbReference>
<organism evidence="1 2">
    <name type="scientific">Fimbriiglobus ruber</name>
    <dbReference type="NCBI Taxonomy" id="1908690"/>
    <lineage>
        <taxon>Bacteria</taxon>
        <taxon>Pseudomonadati</taxon>
        <taxon>Planctomycetota</taxon>
        <taxon>Planctomycetia</taxon>
        <taxon>Gemmatales</taxon>
        <taxon>Gemmataceae</taxon>
        <taxon>Fimbriiglobus</taxon>
    </lineage>
</organism>
<proteinExistence type="predicted"/>
<accession>A0A225DU19</accession>
<keyword evidence="2" id="KW-1185">Reference proteome</keyword>
<evidence type="ECO:0000313" key="2">
    <source>
        <dbReference type="Proteomes" id="UP000214646"/>
    </source>
</evidence>
<dbReference type="Proteomes" id="UP000214646">
    <property type="component" value="Unassembled WGS sequence"/>
</dbReference>
<protein>
    <submittedName>
        <fullName evidence="1">Uncharacterized protein</fullName>
    </submittedName>
</protein>